<reference evidence="1 2" key="1">
    <citation type="submission" date="2017-11" db="EMBL/GenBank/DDBJ databases">
        <title>Genome sequence of Pantoea cypripedii NE1.</title>
        <authorList>
            <person name="Nascimento F.X."/>
        </authorList>
    </citation>
    <scope>NUCLEOTIDE SEQUENCE [LARGE SCALE GENOMIC DNA]</scope>
    <source>
        <strain evidence="1 2">NE1</strain>
        <plasmid evidence="2">pne1b</plasmid>
    </source>
</reference>
<evidence type="ECO:0000313" key="1">
    <source>
        <dbReference type="EMBL" id="QGY33114.1"/>
    </source>
</evidence>
<geneLocation type="plasmid" evidence="2">
    <name>pne1b</name>
</geneLocation>
<proteinExistence type="predicted"/>
<dbReference type="EMBL" id="CP024770">
    <property type="protein sequence ID" value="QGY33114.1"/>
    <property type="molecule type" value="Genomic_DNA"/>
</dbReference>
<name>A0A6B9G6A7_PANCY</name>
<dbReference type="AlphaFoldDB" id="A0A6B9G6A7"/>
<dbReference type="Proteomes" id="UP000502005">
    <property type="component" value="Plasmid pNE1B"/>
</dbReference>
<keyword evidence="1" id="KW-0614">Plasmid</keyword>
<accession>A0A6B9G6A7</accession>
<protein>
    <submittedName>
        <fullName evidence="1">Uncharacterized protein</fullName>
    </submittedName>
</protein>
<organism evidence="1 2">
    <name type="scientific">Pantoea cypripedii</name>
    <name type="common">Pectobacterium cypripedii</name>
    <name type="synonym">Erwinia cypripedii</name>
    <dbReference type="NCBI Taxonomy" id="55209"/>
    <lineage>
        <taxon>Bacteria</taxon>
        <taxon>Pseudomonadati</taxon>
        <taxon>Pseudomonadota</taxon>
        <taxon>Gammaproteobacteria</taxon>
        <taxon>Enterobacterales</taxon>
        <taxon>Erwiniaceae</taxon>
        <taxon>Pantoea</taxon>
    </lineage>
</organism>
<sequence length="66" mass="7143">MYIEVEHNNLSVKENQSRTAEITQYDIFTGNHTQLNGAVIASTADAASNTFSTGTLGWDSIGNHAE</sequence>
<evidence type="ECO:0000313" key="2">
    <source>
        <dbReference type="Proteomes" id="UP000502005"/>
    </source>
</evidence>
<gene>
    <name evidence="1" type="ORF">CUN67_29815</name>
</gene>